<evidence type="ECO:0000313" key="2">
    <source>
        <dbReference type="Proteomes" id="UP000244168"/>
    </source>
</evidence>
<dbReference type="EMBL" id="QAOQ01000003">
    <property type="protein sequence ID" value="PTQ98061.1"/>
    <property type="molecule type" value="Genomic_DNA"/>
</dbReference>
<dbReference type="InterPro" id="IPR012669">
    <property type="entry name" value="Pectate_lyase"/>
</dbReference>
<keyword evidence="2" id="KW-1185">Reference proteome</keyword>
<organism evidence="1 2">
    <name type="scientific">Mucilaginibacter yixingensis</name>
    <dbReference type="NCBI Taxonomy" id="1295612"/>
    <lineage>
        <taxon>Bacteria</taxon>
        <taxon>Pseudomonadati</taxon>
        <taxon>Bacteroidota</taxon>
        <taxon>Sphingobacteriia</taxon>
        <taxon>Sphingobacteriales</taxon>
        <taxon>Sphingobacteriaceae</taxon>
        <taxon>Mucilaginibacter</taxon>
    </lineage>
</organism>
<gene>
    <name evidence="1" type="ORF">C8P68_103221</name>
</gene>
<evidence type="ECO:0000313" key="1">
    <source>
        <dbReference type="EMBL" id="PTQ98061.1"/>
    </source>
</evidence>
<keyword evidence="1" id="KW-0456">Lyase</keyword>
<name>A0A2T5JB13_9SPHI</name>
<protein>
    <submittedName>
        <fullName evidence="1">PelA/Pel-15E family pectate lyase</fullName>
    </submittedName>
</protein>
<reference evidence="1 2" key="1">
    <citation type="submission" date="2018-04" db="EMBL/GenBank/DDBJ databases">
        <title>Genomic Encyclopedia of Archaeal and Bacterial Type Strains, Phase II (KMG-II): from individual species to whole genera.</title>
        <authorList>
            <person name="Goeker M."/>
        </authorList>
    </citation>
    <scope>NUCLEOTIDE SEQUENCE [LARGE SCALE GENOMIC DNA]</scope>
    <source>
        <strain evidence="1 2">DSM 26809</strain>
    </source>
</reference>
<dbReference type="SUPFAM" id="SSF81853">
    <property type="entry name" value="Family 10 polysaccharide lyase"/>
    <property type="match status" value="1"/>
</dbReference>
<proteinExistence type="predicted"/>
<accession>A0A2T5JB13</accession>
<dbReference type="Pfam" id="PF09492">
    <property type="entry name" value="Pec_lyase"/>
    <property type="match status" value="1"/>
</dbReference>
<comment type="caution">
    <text evidence="1">The sequence shown here is derived from an EMBL/GenBank/DDBJ whole genome shotgun (WGS) entry which is preliminary data.</text>
</comment>
<dbReference type="Proteomes" id="UP000244168">
    <property type="component" value="Unassembled WGS sequence"/>
</dbReference>
<sequence>MQPIAEISITLAYQRKPKMKFQLFKTLTVALLLPACLYAQDAQHPSVDPRPFADNAGHWYGIADKGNMINARPGRPKYPATALTDIGDNILLFQKDNGGWPKNYDIFAILTPDQKDSVAAGKHVLNTTYDNGSTYTQITALAGIYDVTKQAKYKDAAVKGLEFIIASQYANGGFPQYYPLEDNYSRHITYNDGNYEGIMTLLKDIVDKKPKYDFVDEKLRKKLTATYNKGMDCIFKTQIRDNGQLTVWCQQHDEVTLAPAWARAFEPPSICNGESADLVLFLMRIDHPDARTINAIQSAVVWFNQSKILNTRVKVIPAPVMQTPFRVSKSDRVVVEDPTAPPIWTRYYELGTHKPLFCNRDSKVVYSLAEVARERRDGYGWYTYNPQKVLDTYPQWQKQWAPEKNVLN</sequence>
<dbReference type="AlphaFoldDB" id="A0A2T5JB13"/>
<dbReference type="NCBIfam" id="TIGR02474">
    <property type="entry name" value="pec_lyase"/>
    <property type="match status" value="1"/>
</dbReference>
<dbReference type="GO" id="GO:0016829">
    <property type="term" value="F:lyase activity"/>
    <property type="evidence" value="ECO:0007669"/>
    <property type="project" value="UniProtKB-KW"/>
</dbReference>
<dbReference type="Gene3D" id="1.50.10.20">
    <property type="match status" value="1"/>
</dbReference>